<name>A0A1M6CY66_9FLAO</name>
<evidence type="ECO:0000256" key="3">
    <source>
        <dbReference type="PROSITE-ProRule" id="PRU00339"/>
    </source>
</evidence>
<sequence length="459" mass="52646">MVNKNLHSLFLFFGFFFGTVAGSIAQNNNTDSLAIAKQEVNRDNLGNVNDVFQENFFQALAQRGIENYDKAVLALQKCQDLQPSNSAVLFELGKNYKSLEEFTNAEKYLLKALSNKKENKDILTELYDVYYLTQNYPKAIEIAAKLSKYNIDYYEDLANLYVRTQNYNKALQALDYIDAEDGQSDYRDALRAKIFNENPDKSLEEEYLENKLTQAPTEIDSYLALIYFYANQHESKKMYQVTEDLLKVYPNSKEAHYALYKKYLAKNNTEAAVNSIQIALESDINTSLKKEVISDFVRLVNKNPAYEEQLIKTLDKQLEKGKNNSELANFYKGKDNTKAIANLEAVLKEKPTDFAAAKDLMLLYLDEKQPQKTIDLAEEFMAIYPSQPLIYLVTGVAENTLENYKEAEEMLLMGLDFLIDNPQMESDFYKQLSVAYQGLGNASEAEKFIKKLDQLKKIP</sequence>
<evidence type="ECO:0000313" key="6">
    <source>
        <dbReference type="Proteomes" id="UP000184225"/>
    </source>
</evidence>
<dbReference type="AlphaFoldDB" id="A0A1M6CY66"/>
<organism evidence="5 6">
    <name type="scientific">Mesonia phycicola</name>
    <dbReference type="NCBI Taxonomy" id="579105"/>
    <lineage>
        <taxon>Bacteria</taxon>
        <taxon>Pseudomonadati</taxon>
        <taxon>Bacteroidota</taxon>
        <taxon>Flavobacteriia</taxon>
        <taxon>Flavobacteriales</taxon>
        <taxon>Flavobacteriaceae</taxon>
        <taxon>Mesonia</taxon>
    </lineage>
</organism>
<dbReference type="OrthoDB" id="1465784at2"/>
<dbReference type="PANTHER" id="PTHR45586">
    <property type="entry name" value="TPR REPEAT-CONTAINING PROTEIN PA4667"/>
    <property type="match status" value="1"/>
</dbReference>
<dbReference type="Proteomes" id="UP000184225">
    <property type="component" value="Unassembled WGS sequence"/>
</dbReference>
<dbReference type="InterPro" id="IPR019734">
    <property type="entry name" value="TPR_rpt"/>
</dbReference>
<evidence type="ECO:0000313" key="5">
    <source>
        <dbReference type="EMBL" id="SHI65937.1"/>
    </source>
</evidence>
<feature type="repeat" description="TPR" evidence="3">
    <location>
        <begin position="86"/>
        <end position="119"/>
    </location>
</feature>
<feature type="chain" id="PRO_5013064935" evidence="4">
    <location>
        <begin position="22"/>
        <end position="459"/>
    </location>
</feature>
<dbReference type="SMART" id="SM00028">
    <property type="entry name" value="TPR"/>
    <property type="match status" value="4"/>
</dbReference>
<dbReference type="InterPro" id="IPR051012">
    <property type="entry name" value="CellSynth/LPSAsmb/PSIAsmb"/>
</dbReference>
<dbReference type="RefSeq" id="WP_084112820.1">
    <property type="nucleotide sequence ID" value="NZ_FQYY01000003.1"/>
</dbReference>
<evidence type="ECO:0000256" key="1">
    <source>
        <dbReference type="ARBA" id="ARBA00022737"/>
    </source>
</evidence>
<evidence type="ECO:0000256" key="4">
    <source>
        <dbReference type="SAM" id="SignalP"/>
    </source>
</evidence>
<dbReference type="Pfam" id="PF13181">
    <property type="entry name" value="TPR_8"/>
    <property type="match status" value="1"/>
</dbReference>
<dbReference type="STRING" id="579105.SAMN04488096_103217"/>
<dbReference type="SUPFAM" id="SSF48452">
    <property type="entry name" value="TPR-like"/>
    <property type="match status" value="2"/>
</dbReference>
<evidence type="ECO:0000256" key="2">
    <source>
        <dbReference type="ARBA" id="ARBA00022803"/>
    </source>
</evidence>
<keyword evidence="1" id="KW-0677">Repeat</keyword>
<dbReference type="InterPro" id="IPR011990">
    <property type="entry name" value="TPR-like_helical_dom_sf"/>
</dbReference>
<dbReference type="PANTHER" id="PTHR45586:SF1">
    <property type="entry name" value="LIPOPOLYSACCHARIDE ASSEMBLY PROTEIN B"/>
    <property type="match status" value="1"/>
</dbReference>
<feature type="signal peptide" evidence="4">
    <location>
        <begin position="1"/>
        <end position="21"/>
    </location>
</feature>
<proteinExistence type="predicted"/>
<keyword evidence="2 3" id="KW-0802">TPR repeat</keyword>
<reference evidence="5 6" key="1">
    <citation type="submission" date="2016-11" db="EMBL/GenBank/DDBJ databases">
        <authorList>
            <person name="Jaros S."/>
            <person name="Januszkiewicz K."/>
            <person name="Wedrychowicz H."/>
        </authorList>
    </citation>
    <scope>NUCLEOTIDE SEQUENCE [LARGE SCALE GENOMIC DNA]</scope>
    <source>
        <strain evidence="5 6">DSM 21425</strain>
    </source>
</reference>
<dbReference type="Gene3D" id="1.25.40.10">
    <property type="entry name" value="Tetratricopeptide repeat domain"/>
    <property type="match status" value="3"/>
</dbReference>
<protein>
    <submittedName>
        <fullName evidence="5">Tetratricopeptide repeat-containing protein</fullName>
    </submittedName>
</protein>
<gene>
    <name evidence="5" type="ORF">SAMN04488096_103217</name>
</gene>
<dbReference type="PROSITE" id="PS50005">
    <property type="entry name" value="TPR"/>
    <property type="match status" value="1"/>
</dbReference>
<keyword evidence="4" id="KW-0732">Signal</keyword>
<keyword evidence="6" id="KW-1185">Reference proteome</keyword>
<dbReference type="EMBL" id="FQYY01000003">
    <property type="protein sequence ID" value="SHI65937.1"/>
    <property type="molecule type" value="Genomic_DNA"/>
</dbReference>
<accession>A0A1M6CY66</accession>